<protein>
    <submittedName>
        <fullName evidence="3">Uncharacterized protein</fullName>
    </submittedName>
</protein>
<organism evidence="3 4">
    <name type="scientific">Helicobacter turcicus</name>
    <dbReference type="NCBI Taxonomy" id="2867412"/>
    <lineage>
        <taxon>Bacteria</taxon>
        <taxon>Pseudomonadati</taxon>
        <taxon>Campylobacterota</taxon>
        <taxon>Epsilonproteobacteria</taxon>
        <taxon>Campylobacterales</taxon>
        <taxon>Helicobacteraceae</taxon>
        <taxon>Helicobacter</taxon>
    </lineage>
</organism>
<keyword evidence="2" id="KW-1133">Transmembrane helix</keyword>
<evidence type="ECO:0000256" key="1">
    <source>
        <dbReference type="SAM" id="Coils"/>
    </source>
</evidence>
<dbReference type="RefSeq" id="WP_221532408.1">
    <property type="nucleotide sequence ID" value="NZ_JAIGYP010000009.1"/>
</dbReference>
<gene>
    <name evidence="3" type="ORF">K4G57_06650</name>
</gene>
<dbReference type="Proteomes" id="UP000700059">
    <property type="component" value="Unassembled WGS sequence"/>
</dbReference>
<evidence type="ECO:0000313" key="3">
    <source>
        <dbReference type="EMBL" id="MBX7491139.1"/>
    </source>
</evidence>
<keyword evidence="2" id="KW-0812">Transmembrane</keyword>
<keyword evidence="1" id="KW-0175">Coiled coil</keyword>
<accession>A0ABS7JP03</accession>
<evidence type="ECO:0000313" key="4">
    <source>
        <dbReference type="Proteomes" id="UP000700059"/>
    </source>
</evidence>
<name>A0ABS7JP03_9HELI</name>
<evidence type="ECO:0000256" key="2">
    <source>
        <dbReference type="SAM" id="Phobius"/>
    </source>
</evidence>
<reference evidence="3 4" key="1">
    <citation type="submission" date="2021-08" db="EMBL/GenBank/DDBJ databases">
        <title>Helicobacter spp. isolated from feces of Anatolian Ground Squirrel (Spermophilus xanthoprymnus) in Turkey.</title>
        <authorList>
            <person name="Aydin F."/>
            <person name="Abay S."/>
            <person name="Kayman T."/>
            <person name="Karakaya E."/>
            <person name="Saticioglu I.B."/>
        </authorList>
    </citation>
    <scope>NUCLEOTIDE SEQUENCE [LARGE SCALE GENOMIC DNA]</scope>
    <source>
        <strain evidence="3 4">Faydin-H70</strain>
    </source>
</reference>
<comment type="caution">
    <text evidence="3">The sequence shown here is derived from an EMBL/GenBank/DDBJ whole genome shotgun (WGS) entry which is preliminary data.</text>
</comment>
<proteinExistence type="predicted"/>
<dbReference type="EMBL" id="JAIGYQ010000009">
    <property type="protein sequence ID" value="MBX7491139.1"/>
    <property type="molecule type" value="Genomic_DNA"/>
</dbReference>
<keyword evidence="4" id="KW-1185">Reference proteome</keyword>
<keyword evidence="2" id="KW-0472">Membrane</keyword>
<feature type="coiled-coil region" evidence="1">
    <location>
        <begin position="79"/>
        <end position="106"/>
    </location>
</feature>
<sequence>MEIPNLQIESFLQERSRREMVLLFVLCFVLGFALVVMLLSKSVQNTITNQNAQNAQLNHRLFALQNAITTQSNLNAQDTQTIRKEIAIMEQKIMQQEERKRLALERFGVYFLRELADSNALYNVEIAQENGRINFGARGKYHAMLNFLESLQTQPKLSLFAMQLYPSSSARDLTLFATLQIQGE</sequence>
<feature type="transmembrane region" description="Helical" evidence="2">
    <location>
        <begin position="21"/>
        <end position="40"/>
    </location>
</feature>